<feature type="transmembrane region" description="Helical" evidence="7">
    <location>
        <begin position="214"/>
        <end position="233"/>
    </location>
</feature>
<organism evidence="9">
    <name type="scientific">freshwater metagenome</name>
    <dbReference type="NCBI Taxonomy" id="449393"/>
    <lineage>
        <taxon>unclassified sequences</taxon>
        <taxon>metagenomes</taxon>
        <taxon>ecological metagenomes</taxon>
    </lineage>
</organism>
<evidence type="ECO:0000256" key="3">
    <source>
        <dbReference type="ARBA" id="ARBA00022475"/>
    </source>
</evidence>
<dbReference type="InterPro" id="IPR035906">
    <property type="entry name" value="MetI-like_sf"/>
</dbReference>
<dbReference type="GO" id="GO:0005886">
    <property type="term" value="C:plasma membrane"/>
    <property type="evidence" value="ECO:0007669"/>
    <property type="project" value="UniProtKB-SubCell"/>
</dbReference>
<evidence type="ECO:0000256" key="7">
    <source>
        <dbReference type="SAM" id="Phobius"/>
    </source>
</evidence>
<evidence type="ECO:0000259" key="8">
    <source>
        <dbReference type="PROSITE" id="PS50928"/>
    </source>
</evidence>
<dbReference type="SUPFAM" id="SSF161098">
    <property type="entry name" value="MetI-like"/>
    <property type="match status" value="1"/>
</dbReference>
<keyword evidence="2" id="KW-0813">Transport</keyword>
<feature type="transmembrane region" description="Helical" evidence="7">
    <location>
        <begin position="12"/>
        <end position="37"/>
    </location>
</feature>
<dbReference type="GO" id="GO:0055085">
    <property type="term" value="P:transmembrane transport"/>
    <property type="evidence" value="ECO:0007669"/>
    <property type="project" value="InterPro"/>
</dbReference>
<dbReference type="Gene3D" id="1.10.3720.10">
    <property type="entry name" value="MetI-like"/>
    <property type="match status" value="1"/>
</dbReference>
<dbReference type="EMBL" id="CAEZTM010000039">
    <property type="protein sequence ID" value="CAB4573739.1"/>
    <property type="molecule type" value="Genomic_DNA"/>
</dbReference>
<keyword evidence="4 7" id="KW-0812">Transmembrane</keyword>
<dbReference type="PANTHER" id="PTHR30193:SF37">
    <property type="entry name" value="INNER MEMBRANE ABC TRANSPORTER PERMEASE PROTEIN YCJO"/>
    <property type="match status" value="1"/>
</dbReference>
<dbReference type="Pfam" id="PF00528">
    <property type="entry name" value="BPD_transp_1"/>
    <property type="match status" value="1"/>
</dbReference>
<evidence type="ECO:0000313" key="9">
    <source>
        <dbReference type="EMBL" id="CAB4573739.1"/>
    </source>
</evidence>
<dbReference type="InterPro" id="IPR051393">
    <property type="entry name" value="ABC_transporter_permease"/>
</dbReference>
<protein>
    <submittedName>
        <fullName evidence="9">Unannotated protein</fullName>
    </submittedName>
</protein>
<keyword evidence="6 7" id="KW-0472">Membrane</keyword>
<keyword evidence="3" id="KW-1003">Cell membrane</keyword>
<feature type="transmembrane region" description="Helical" evidence="7">
    <location>
        <begin position="154"/>
        <end position="178"/>
    </location>
</feature>
<name>A0A6J6EE68_9ZZZZ</name>
<gene>
    <name evidence="9" type="ORF">UFOPK1684_00912</name>
</gene>
<accession>A0A6J6EE68</accession>
<comment type="subcellular location">
    <subcellularLocation>
        <location evidence="1">Cell membrane</location>
        <topology evidence="1">Multi-pass membrane protein</topology>
    </subcellularLocation>
</comment>
<evidence type="ECO:0000256" key="1">
    <source>
        <dbReference type="ARBA" id="ARBA00004651"/>
    </source>
</evidence>
<proteinExistence type="predicted"/>
<keyword evidence="5 7" id="KW-1133">Transmembrane helix</keyword>
<feature type="domain" description="ABC transmembrane type-1" evidence="8">
    <location>
        <begin position="66"/>
        <end position="280"/>
    </location>
</feature>
<feature type="transmembrane region" description="Helical" evidence="7">
    <location>
        <begin position="103"/>
        <end position="123"/>
    </location>
</feature>
<reference evidence="9" key="1">
    <citation type="submission" date="2020-05" db="EMBL/GenBank/DDBJ databases">
        <authorList>
            <person name="Chiriac C."/>
            <person name="Salcher M."/>
            <person name="Ghai R."/>
            <person name="Kavagutti S V."/>
        </authorList>
    </citation>
    <scope>NUCLEOTIDE SEQUENCE</scope>
</reference>
<feature type="transmembrane region" description="Helical" evidence="7">
    <location>
        <begin position="259"/>
        <end position="283"/>
    </location>
</feature>
<feature type="transmembrane region" description="Helical" evidence="7">
    <location>
        <begin position="69"/>
        <end position="91"/>
    </location>
</feature>
<dbReference type="CDD" id="cd06261">
    <property type="entry name" value="TM_PBP2"/>
    <property type="match status" value="1"/>
</dbReference>
<evidence type="ECO:0000256" key="4">
    <source>
        <dbReference type="ARBA" id="ARBA00022692"/>
    </source>
</evidence>
<evidence type="ECO:0000256" key="5">
    <source>
        <dbReference type="ARBA" id="ARBA00022989"/>
    </source>
</evidence>
<evidence type="ECO:0000256" key="6">
    <source>
        <dbReference type="ARBA" id="ARBA00023136"/>
    </source>
</evidence>
<dbReference type="PANTHER" id="PTHR30193">
    <property type="entry name" value="ABC TRANSPORTER PERMEASE PROTEIN"/>
    <property type="match status" value="1"/>
</dbReference>
<dbReference type="PROSITE" id="PS50928">
    <property type="entry name" value="ABC_TM1"/>
    <property type="match status" value="1"/>
</dbReference>
<sequence>MKPNKVWVPFAFAAPALLIFGFAVLTPLVATAGFSFLEWSGYGPMTFVGFDNYIELATDTLFAKSFINVILYIIATLVLEVLVGLCLAGLITARRGGSLWFRVALFAPVMLPMVVVAVLWAFVFNPDFGLINATLNNLGLDSWTRIWLGDPNTALWAISLVSGWVFSGFFMVIFYAALSQVPAELSEAARLDGASEWRIFWSVKVPSIRNALEVGILLCITGGFQGFDLFFVLTNGGPFHATEIPTTLLVRTVFRDADVGYGSALAMVLTGVIVLLGVLFVSFRNRESRKLARA</sequence>
<dbReference type="AlphaFoldDB" id="A0A6J6EE68"/>
<dbReference type="InterPro" id="IPR000515">
    <property type="entry name" value="MetI-like"/>
</dbReference>
<evidence type="ECO:0000256" key="2">
    <source>
        <dbReference type="ARBA" id="ARBA00022448"/>
    </source>
</evidence>